<dbReference type="InterPro" id="IPR005828">
    <property type="entry name" value="MFS_sugar_transport-like"/>
</dbReference>
<feature type="domain" description="Major facilitator superfamily (MFS) profile" evidence="7">
    <location>
        <begin position="98"/>
        <end position="521"/>
    </location>
</feature>
<keyword evidence="4 6" id="KW-0472">Membrane</keyword>
<feature type="region of interest" description="Disordered" evidence="5">
    <location>
        <begin position="556"/>
        <end position="577"/>
    </location>
</feature>
<evidence type="ECO:0000256" key="3">
    <source>
        <dbReference type="ARBA" id="ARBA00022989"/>
    </source>
</evidence>
<feature type="transmembrane region" description="Helical" evidence="6">
    <location>
        <begin position="177"/>
        <end position="195"/>
    </location>
</feature>
<evidence type="ECO:0000313" key="9">
    <source>
        <dbReference type="Proteomes" id="UP001497623"/>
    </source>
</evidence>
<keyword evidence="2 6" id="KW-0812">Transmembrane</keyword>
<organism evidence="8 9">
    <name type="scientific">Meganyctiphanes norvegica</name>
    <name type="common">Northern krill</name>
    <name type="synonym">Thysanopoda norvegica</name>
    <dbReference type="NCBI Taxonomy" id="48144"/>
    <lineage>
        <taxon>Eukaryota</taxon>
        <taxon>Metazoa</taxon>
        <taxon>Ecdysozoa</taxon>
        <taxon>Arthropoda</taxon>
        <taxon>Crustacea</taxon>
        <taxon>Multicrustacea</taxon>
        <taxon>Malacostraca</taxon>
        <taxon>Eumalacostraca</taxon>
        <taxon>Eucarida</taxon>
        <taxon>Euphausiacea</taxon>
        <taxon>Euphausiidae</taxon>
        <taxon>Meganyctiphanes</taxon>
    </lineage>
</organism>
<dbReference type="GO" id="GO:0022857">
    <property type="term" value="F:transmembrane transporter activity"/>
    <property type="evidence" value="ECO:0007669"/>
    <property type="project" value="InterPro"/>
</dbReference>
<feature type="transmembrane region" description="Helical" evidence="6">
    <location>
        <begin position="405"/>
        <end position="424"/>
    </location>
</feature>
<protein>
    <recommendedName>
        <fullName evidence="7">Major facilitator superfamily (MFS) profile domain-containing protein</fullName>
    </recommendedName>
</protein>
<dbReference type="Gene3D" id="1.20.1250.20">
    <property type="entry name" value="MFS general substrate transporter like domains"/>
    <property type="match status" value="1"/>
</dbReference>
<evidence type="ECO:0000313" key="8">
    <source>
        <dbReference type="EMBL" id="CAL4118969.1"/>
    </source>
</evidence>
<reference evidence="8 9" key="1">
    <citation type="submission" date="2024-05" db="EMBL/GenBank/DDBJ databases">
        <authorList>
            <person name="Wallberg A."/>
        </authorList>
    </citation>
    <scope>NUCLEOTIDE SEQUENCE [LARGE SCALE GENOMIC DNA]</scope>
</reference>
<evidence type="ECO:0000256" key="1">
    <source>
        <dbReference type="ARBA" id="ARBA00004141"/>
    </source>
</evidence>
<feature type="transmembrane region" description="Helical" evidence="6">
    <location>
        <begin position="201"/>
        <end position="223"/>
    </location>
</feature>
<evidence type="ECO:0000256" key="5">
    <source>
        <dbReference type="SAM" id="MobiDB-lite"/>
    </source>
</evidence>
<evidence type="ECO:0000256" key="6">
    <source>
        <dbReference type="SAM" id="Phobius"/>
    </source>
</evidence>
<keyword evidence="9" id="KW-1185">Reference proteome</keyword>
<dbReference type="InterPro" id="IPR036259">
    <property type="entry name" value="MFS_trans_sf"/>
</dbReference>
<accession>A0AAV2R9I4</accession>
<evidence type="ECO:0000256" key="4">
    <source>
        <dbReference type="ARBA" id="ARBA00023136"/>
    </source>
</evidence>
<keyword evidence="3 6" id="KW-1133">Transmembrane helix</keyword>
<feature type="transmembrane region" description="Helical" evidence="6">
    <location>
        <begin position="464"/>
        <end position="486"/>
    </location>
</feature>
<dbReference type="Proteomes" id="UP001497623">
    <property type="component" value="Unassembled WGS sequence"/>
</dbReference>
<feature type="transmembrane region" description="Helical" evidence="6">
    <location>
        <begin position="377"/>
        <end position="398"/>
    </location>
</feature>
<feature type="transmembrane region" description="Helical" evidence="6">
    <location>
        <begin position="344"/>
        <end position="365"/>
    </location>
</feature>
<feature type="transmembrane region" description="Helical" evidence="6">
    <location>
        <begin position="262"/>
        <end position="281"/>
    </location>
</feature>
<feature type="transmembrane region" description="Helical" evidence="6">
    <location>
        <begin position="492"/>
        <end position="513"/>
    </location>
</feature>
<proteinExistence type="predicted"/>
<evidence type="ECO:0000259" key="7">
    <source>
        <dbReference type="PROSITE" id="PS50850"/>
    </source>
</evidence>
<dbReference type="PANTHER" id="PTHR24064">
    <property type="entry name" value="SOLUTE CARRIER FAMILY 22 MEMBER"/>
    <property type="match status" value="1"/>
</dbReference>
<sequence>MDSPVFEKVLAEVGNSGRHQSLLFWMFVVPINFLIPWIPLTPIFMTSTPTHTCRVPGHPSNISEDVWKQLTIPREEDGTYNQCQQYNITGDNIKDLDLHGNISSIVSLINYTYGIVDCRSDWDYDLSTYDSTLSMDQNWVCSRDSIGATWQAVGMAGNILGTLIFNSLSDFIGRRPVFVLTILIYTIFGIARLYMTSFMGIMVMQFISSMPFPAILEITLIIAMEQASPQWRSRITASSFIFWTAGMSLLPLVAWLSRSWQTLGLITTLPFAIFLLAWRYLPESPRFLLSRGRLEETHKLLSDIAKRNGQPVPDKLEITLLNLAQENVQESNYGIIQLFQNRTMFIRTFLLTVCYTCNNLFYYGLAYNTTNMSGNEFLNFFLLSIMELPSNLLGWLSAEWIGRRWTQCGCFTLATIFALASVGVSDGPVWVSITLLSISKLFITMSFLVIYLQCAEIYPTTHRAAGTGFSSIISSCFGTTAPYIAYTATKGAWIPNIILAIIGAIGICGACFLPETLGETLPESITDAKKFLVNEKFFSYKGKSCTHSKVHPVNDNQNHRINAPISENVPDYDSMAT</sequence>
<dbReference type="PROSITE" id="PS50850">
    <property type="entry name" value="MFS"/>
    <property type="match status" value="1"/>
</dbReference>
<dbReference type="InterPro" id="IPR020846">
    <property type="entry name" value="MFS_dom"/>
</dbReference>
<feature type="non-terminal residue" evidence="8">
    <location>
        <position position="577"/>
    </location>
</feature>
<dbReference type="AlphaFoldDB" id="A0AAV2R9I4"/>
<dbReference type="Pfam" id="PF00083">
    <property type="entry name" value="Sugar_tr"/>
    <property type="match status" value="1"/>
</dbReference>
<comment type="caution">
    <text evidence="8">The sequence shown here is derived from an EMBL/GenBank/DDBJ whole genome shotgun (WGS) entry which is preliminary data.</text>
</comment>
<dbReference type="SUPFAM" id="SSF103473">
    <property type="entry name" value="MFS general substrate transporter"/>
    <property type="match status" value="1"/>
</dbReference>
<dbReference type="GO" id="GO:0016020">
    <property type="term" value="C:membrane"/>
    <property type="evidence" value="ECO:0007669"/>
    <property type="project" value="UniProtKB-SubCell"/>
</dbReference>
<evidence type="ECO:0000256" key="2">
    <source>
        <dbReference type="ARBA" id="ARBA00022692"/>
    </source>
</evidence>
<comment type="subcellular location">
    <subcellularLocation>
        <location evidence="1">Membrane</location>
        <topology evidence="1">Multi-pass membrane protein</topology>
    </subcellularLocation>
</comment>
<gene>
    <name evidence="8" type="ORF">MNOR_LOCUS21571</name>
</gene>
<dbReference type="EMBL" id="CAXKWB010017475">
    <property type="protein sequence ID" value="CAL4118969.1"/>
    <property type="molecule type" value="Genomic_DNA"/>
</dbReference>
<name>A0AAV2R9I4_MEGNR</name>
<feature type="transmembrane region" description="Helical" evidence="6">
    <location>
        <begin position="22"/>
        <end position="44"/>
    </location>
</feature>
<feature type="transmembrane region" description="Helical" evidence="6">
    <location>
        <begin position="430"/>
        <end position="452"/>
    </location>
</feature>
<feature type="transmembrane region" description="Helical" evidence="6">
    <location>
        <begin position="235"/>
        <end position="256"/>
    </location>
</feature>